<evidence type="ECO:0000313" key="4">
    <source>
        <dbReference type="Proteomes" id="UP001445335"/>
    </source>
</evidence>
<accession>A0AAW1QZ96</accession>
<feature type="transmembrane region" description="Helical" evidence="2">
    <location>
        <begin position="143"/>
        <end position="165"/>
    </location>
</feature>
<dbReference type="Proteomes" id="UP001445335">
    <property type="component" value="Unassembled WGS sequence"/>
</dbReference>
<evidence type="ECO:0000256" key="1">
    <source>
        <dbReference type="SAM" id="MobiDB-lite"/>
    </source>
</evidence>
<feature type="transmembrane region" description="Helical" evidence="2">
    <location>
        <begin position="103"/>
        <end position="122"/>
    </location>
</feature>
<dbReference type="PANTHER" id="PTHR34548">
    <property type="entry name" value="PROTEIN TIC 21, CHLOROPLASTIC"/>
    <property type="match status" value="1"/>
</dbReference>
<keyword evidence="2" id="KW-0812">Transmembrane</keyword>
<keyword evidence="2" id="KW-1133">Transmembrane helix</keyword>
<dbReference type="PANTHER" id="PTHR34548:SF2">
    <property type="entry name" value="PROTEIN TIC 21, CHLOROPLASTIC"/>
    <property type="match status" value="1"/>
</dbReference>
<gene>
    <name evidence="3" type="ORF">WJX81_001824</name>
</gene>
<reference evidence="3 4" key="1">
    <citation type="journal article" date="2024" name="Nat. Commun.">
        <title>Phylogenomics reveals the evolutionary origins of lichenization in chlorophyte algae.</title>
        <authorList>
            <person name="Puginier C."/>
            <person name="Libourel C."/>
            <person name="Otte J."/>
            <person name="Skaloud P."/>
            <person name="Haon M."/>
            <person name="Grisel S."/>
            <person name="Petersen M."/>
            <person name="Berrin J.G."/>
            <person name="Delaux P.M."/>
            <person name="Dal Grande F."/>
            <person name="Keller J."/>
        </authorList>
    </citation>
    <scope>NUCLEOTIDE SEQUENCE [LARGE SCALE GENOMIC DNA]</scope>
    <source>
        <strain evidence="3 4">SAG 245.80</strain>
    </source>
</reference>
<dbReference type="EMBL" id="JALJOU010000062">
    <property type="protein sequence ID" value="KAK9826797.1"/>
    <property type="molecule type" value="Genomic_DNA"/>
</dbReference>
<evidence type="ECO:0000313" key="3">
    <source>
        <dbReference type="EMBL" id="KAK9826797.1"/>
    </source>
</evidence>
<name>A0AAW1QZ96_9CHLO</name>
<comment type="caution">
    <text evidence="3">The sequence shown here is derived from an EMBL/GenBank/DDBJ whole genome shotgun (WGS) entry which is preliminary data.</text>
</comment>
<feature type="region of interest" description="Disordered" evidence="1">
    <location>
        <begin position="256"/>
        <end position="280"/>
    </location>
</feature>
<organism evidence="3 4">
    <name type="scientific">Elliptochloris bilobata</name>
    <dbReference type="NCBI Taxonomy" id="381761"/>
    <lineage>
        <taxon>Eukaryota</taxon>
        <taxon>Viridiplantae</taxon>
        <taxon>Chlorophyta</taxon>
        <taxon>core chlorophytes</taxon>
        <taxon>Trebouxiophyceae</taxon>
        <taxon>Trebouxiophyceae incertae sedis</taxon>
        <taxon>Elliptochloris clade</taxon>
        <taxon>Elliptochloris</taxon>
    </lineage>
</organism>
<evidence type="ECO:0000256" key="2">
    <source>
        <dbReference type="SAM" id="Phobius"/>
    </source>
</evidence>
<keyword evidence="4" id="KW-1185">Reference proteome</keyword>
<sequence>MSTLQRSTVTAPFGNILRSRAALTPLPLVLALRAQRKCLTKRQVAARAATSEPEGTIVKEAGTIRQISWISFWSQLALAVVSSVVIFFTVTTSTPQGGVVSPAIVFSIFGVVTSFISTFLAYSLTRTARKVLEGGQTVSKASVAGSLLAAVRLNLWGLGATLLGLQASVGTLVGKTLLTSTSNPYAAGSGGARLQSTPAALDVFGIQASTNTLLAHFVSIVFANWLQNLLLKRTAPAAAKRGGFFNFGGGSGSFGGGGPGKAVEPDYTARGRKGPTGAAY</sequence>
<dbReference type="InterPro" id="IPR022051">
    <property type="entry name" value="DUF3611"/>
</dbReference>
<keyword evidence="2" id="KW-0472">Membrane</keyword>
<feature type="transmembrane region" description="Helical" evidence="2">
    <location>
        <begin position="213"/>
        <end position="231"/>
    </location>
</feature>
<proteinExistence type="predicted"/>
<dbReference type="Pfam" id="PF12263">
    <property type="entry name" value="DUF3611"/>
    <property type="match status" value="1"/>
</dbReference>
<feature type="transmembrane region" description="Helical" evidence="2">
    <location>
        <begin position="69"/>
        <end position="91"/>
    </location>
</feature>
<dbReference type="AlphaFoldDB" id="A0AAW1QZ96"/>
<protein>
    <submittedName>
        <fullName evidence="3">Uncharacterized protein</fullName>
    </submittedName>
</protein>